<evidence type="ECO:0000256" key="12">
    <source>
        <dbReference type="ARBA" id="ARBA00022989"/>
    </source>
</evidence>
<dbReference type="GO" id="GO:0005324">
    <property type="term" value="F:long-chain fatty acid transmembrane transporter activity"/>
    <property type="evidence" value="ECO:0007669"/>
    <property type="project" value="TreeGrafter"/>
</dbReference>
<evidence type="ECO:0000256" key="13">
    <source>
        <dbReference type="ARBA" id="ARBA00023055"/>
    </source>
</evidence>
<dbReference type="AlphaFoldDB" id="A0A9P7YJG9"/>
<evidence type="ECO:0000256" key="18">
    <source>
        <dbReference type="ARBA" id="ARBA00068795"/>
    </source>
</evidence>
<evidence type="ECO:0000256" key="14">
    <source>
        <dbReference type="ARBA" id="ARBA00023136"/>
    </source>
</evidence>
<keyword evidence="10" id="KW-0547">Nucleotide-binding</keyword>
<evidence type="ECO:0000259" key="20">
    <source>
        <dbReference type="Pfam" id="PF00501"/>
    </source>
</evidence>
<gene>
    <name evidence="21" type="ORF">BJ875DRAFT_400538</name>
</gene>
<evidence type="ECO:0000256" key="17">
    <source>
        <dbReference type="ARBA" id="ARBA00060276"/>
    </source>
</evidence>
<dbReference type="GO" id="GO:0005778">
    <property type="term" value="C:peroxisomal membrane"/>
    <property type="evidence" value="ECO:0007669"/>
    <property type="project" value="UniProtKB-SubCell"/>
</dbReference>
<evidence type="ECO:0000256" key="4">
    <source>
        <dbReference type="ARBA" id="ARBA00006432"/>
    </source>
</evidence>
<sequence>MYLDGKFHLRKDLSELNRARIVTKMYTEALANNRLSLYNFFDDVVQRIPNHEAIWSREGTFTFSQFSFRANQYAHWFLSQGVKPGQYVAFYLTNSPDFVFAWMGLWAIAAAPAMINYNLAGKALLHCLTTSGADLLLVDDDEELSGRIEEVRGGIEGELGMKIVVRDEAVLGQIKGYSGARIDDAYREGVKPNTPMAMFYTSGTTGMPKGVPFNTDRQWLSAAAYKAGYTNIQKDDRWYNCMPMYHGTGGVTAMSMVLNGVTLCVGKKFSTSRFWKDIHDAKATWFIYVGETARYLLAAPPSPLDKGHNLRCMYGNGLRPDVWVKFRERFDVPEVAEFFSSSEGVFGLINHARGDYLAASVGHHGAIGRLFYKNMMVPVEVDEVSGAISRDHKTGFAIRNTYEKGGEIIVQIPEASAFAGYYKNPEATAKKFERDVFKKGDIWYRTGDALRRTSDGRWFFLDRLGDTFRWKGENVSTAEVSEVLGHFPGVVEANVYGVQLPNHDGRAGCAALYIDPKDRSIFDFAGLLKHSRTELPKYAVPLFLRIVGEMTPIHNNKQNKVPLREEGVNYEKVKGEDRLLWVDEKGSGSTYVDFSRENWESLKLGKARL</sequence>
<evidence type="ECO:0000256" key="9">
    <source>
        <dbReference type="ARBA" id="ARBA00022692"/>
    </source>
</evidence>
<dbReference type="Gene3D" id="3.40.50.12780">
    <property type="entry name" value="N-terminal domain of ligase-like"/>
    <property type="match status" value="1"/>
</dbReference>
<comment type="caution">
    <text evidence="21">The sequence shown here is derived from an EMBL/GenBank/DDBJ whole genome shotgun (WGS) entry which is preliminary data.</text>
</comment>
<keyword evidence="9" id="KW-0812">Transmembrane</keyword>
<reference evidence="21" key="1">
    <citation type="journal article" date="2021" name="IMA Fungus">
        <title>Genomic characterization of three marine fungi, including Emericellopsis atlantica sp. nov. with signatures of a generalist lifestyle and marine biomass degradation.</title>
        <authorList>
            <person name="Hagestad O.C."/>
            <person name="Hou L."/>
            <person name="Andersen J.H."/>
            <person name="Hansen E.H."/>
            <person name="Altermark B."/>
            <person name="Li C."/>
            <person name="Kuhnert E."/>
            <person name="Cox R.J."/>
            <person name="Crous P.W."/>
            <person name="Spatafora J.W."/>
            <person name="Lail K."/>
            <person name="Amirebrahimi M."/>
            <person name="Lipzen A."/>
            <person name="Pangilinan J."/>
            <person name="Andreopoulos W."/>
            <person name="Hayes R.D."/>
            <person name="Ng V."/>
            <person name="Grigoriev I.V."/>
            <person name="Jackson S.A."/>
            <person name="Sutton T.D.S."/>
            <person name="Dobson A.D.W."/>
            <person name="Rama T."/>
        </authorList>
    </citation>
    <scope>NUCLEOTIDE SEQUENCE</scope>
    <source>
        <strain evidence="21">TRa018bII</strain>
    </source>
</reference>
<dbReference type="Gene3D" id="3.30.300.30">
    <property type="match status" value="1"/>
</dbReference>
<dbReference type="GO" id="GO:0009898">
    <property type="term" value="C:cytoplasmic side of plasma membrane"/>
    <property type="evidence" value="ECO:0007669"/>
    <property type="project" value="TreeGrafter"/>
</dbReference>
<evidence type="ECO:0000313" key="21">
    <source>
        <dbReference type="EMBL" id="KAG9234700.1"/>
    </source>
</evidence>
<dbReference type="GO" id="GO:0044539">
    <property type="term" value="P:long-chain fatty acid import into cell"/>
    <property type="evidence" value="ECO:0007669"/>
    <property type="project" value="TreeGrafter"/>
</dbReference>
<keyword evidence="5" id="KW-0813">Transport</keyword>
<name>A0A9P7YJG9_9HELO</name>
<dbReference type="FunFam" id="3.40.50.12780:FF:000019">
    <property type="entry name" value="Long-chain fatty acid transporter"/>
    <property type="match status" value="1"/>
</dbReference>
<dbReference type="InterPro" id="IPR000873">
    <property type="entry name" value="AMP-dep_synth/lig_dom"/>
</dbReference>
<evidence type="ECO:0000256" key="2">
    <source>
        <dbReference type="ARBA" id="ARBA00004585"/>
    </source>
</evidence>
<dbReference type="Proteomes" id="UP000824998">
    <property type="component" value="Unassembled WGS sequence"/>
</dbReference>
<keyword evidence="7" id="KW-0436">Ligase</keyword>
<dbReference type="Pfam" id="PF00501">
    <property type="entry name" value="AMP-binding"/>
    <property type="match status" value="1"/>
</dbReference>
<dbReference type="OrthoDB" id="10253869at2759"/>
<dbReference type="GO" id="GO:0005524">
    <property type="term" value="F:ATP binding"/>
    <property type="evidence" value="ECO:0007669"/>
    <property type="project" value="UniProtKB-KW"/>
</dbReference>
<dbReference type="FunFam" id="3.30.300.30:FF:000002">
    <property type="entry name" value="Long-chain fatty acid transport protein 1"/>
    <property type="match status" value="1"/>
</dbReference>
<evidence type="ECO:0000256" key="19">
    <source>
        <dbReference type="ARBA" id="ARBA00078285"/>
    </source>
</evidence>
<keyword evidence="14" id="KW-0472">Membrane</keyword>
<keyword evidence="22" id="KW-1185">Reference proteome</keyword>
<protein>
    <recommendedName>
        <fullName evidence="18">Very long-chain fatty acid transport protein</fullName>
    </recommendedName>
    <alternativeName>
        <fullName evidence="19">Very-long-chain acyl-CoA synthetase</fullName>
    </alternativeName>
</protein>
<keyword evidence="12" id="KW-1133">Transmembrane helix</keyword>
<dbReference type="InterPro" id="IPR042099">
    <property type="entry name" value="ANL_N_sf"/>
</dbReference>
<feature type="domain" description="AMP-dependent synthetase/ligase" evidence="20">
    <location>
        <begin position="41"/>
        <end position="365"/>
    </location>
</feature>
<dbReference type="InterPro" id="IPR045851">
    <property type="entry name" value="AMP-bd_C_sf"/>
</dbReference>
<dbReference type="PANTHER" id="PTHR43107:SF6">
    <property type="entry name" value="ACYL-COA SYNTHETASE FAMILY PROTEIN (CEFD1), PUTATIVE (AFU_ORTHOLOGUE AFUA_6G03630)-RELATED"/>
    <property type="match status" value="1"/>
</dbReference>
<keyword evidence="8" id="KW-0551">Lipid droplet</keyword>
<evidence type="ECO:0000313" key="22">
    <source>
        <dbReference type="Proteomes" id="UP000824998"/>
    </source>
</evidence>
<evidence type="ECO:0000256" key="7">
    <source>
        <dbReference type="ARBA" id="ARBA00022598"/>
    </source>
</evidence>
<evidence type="ECO:0000256" key="5">
    <source>
        <dbReference type="ARBA" id="ARBA00022448"/>
    </source>
</evidence>
<comment type="catalytic activity">
    <reaction evidence="16">
        <text>a very long-chain fatty acid + ATP + CoA = a very long-chain fatty acyl-CoA + AMP + diphosphate</text>
        <dbReference type="Rhea" id="RHEA:54536"/>
        <dbReference type="ChEBI" id="CHEBI:30616"/>
        <dbReference type="ChEBI" id="CHEBI:33019"/>
        <dbReference type="ChEBI" id="CHEBI:57287"/>
        <dbReference type="ChEBI" id="CHEBI:58950"/>
        <dbReference type="ChEBI" id="CHEBI:138261"/>
        <dbReference type="ChEBI" id="CHEBI:456215"/>
    </reaction>
</comment>
<evidence type="ECO:0000256" key="10">
    <source>
        <dbReference type="ARBA" id="ARBA00022741"/>
    </source>
</evidence>
<evidence type="ECO:0000256" key="11">
    <source>
        <dbReference type="ARBA" id="ARBA00022840"/>
    </source>
</evidence>
<organism evidence="21 22">
    <name type="scientific">Amylocarpus encephaloides</name>
    <dbReference type="NCBI Taxonomy" id="45428"/>
    <lineage>
        <taxon>Eukaryota</taxon>
        <taxon>Fungi</taxon>
        <taxon>Dikarya</taxon>
        <taxon>Ascomycota</taxon>
        <taxon>Pezizomycotina</taxon>
        <taxon>Leotiomycetes</taxon>
        <taxon>Helotiales</taxon>
        <taxon>Helotiales incertae sedis</taxon>
        <taxon>Amylocarpus</taxon>
    </lineage>
</organism>
<evidence type="ECO:0000256" key="1">
    <source>
        <dbReference type="ARBA" id="ARBA00004502"/>
    </source>
</evidence>
<dbReference type="SUPFAM" id="SSF56801">
    <property type="entry name" value="Acetyl-CoA synthetase-like"/>
    <property type="match status" value="1"/>
</dbReference>
<comment type="function">
    <text evidence="17">Acyl-CoA synthetase required for both the import of long chain fatty acids (LCFAs) (C14-C18) and the activation very long chain fatty acids (VLCFAs) (C20-C26) by esterification of the fatty acids into metabolically active CoA-thioesters for subsequent degradation or incorporation into phospholipids. The transport and fatty acyl-CoA synthetase activities are genetically separable and are thus independent activities. Esterifies VLCFAs in the peroxisome matrix. The VLCFAs are actively transported into peroxisomes by a PXA1-PXA2 heterodimeric transporter in the peroxisomal membrane.</text>
</comment>
<dbReference type="GO" id="GO:0004467">
    <property type="term" value="F:long-chain fatty acid-CoA ligase activity"/>
    <property type="evidence" value="ECO:0007669"/>
    <property type="project" value="TreeGrafter"/>
</dbReference>
<dbReference type="InterPro" id="IPR020845">
    <property type="entry name" value="AMP-binding_CS"/>
</dbReference>
<proteinExistence type="inferred from homology"/>
<keyword evidence="13" id="KW-0445">Lipid transport</keyword>
<evidence type="ECO:0000256" key="16">
    <source>
        <dbReference type="ARBA" id="ARBA00051585"/>
    </source>
</evidence>
<dbReference type="PROSITE" id="PS00455">
    <property type="entry name" value="AMP_BINDING"/>
    <property type="match status" value="1"/>
</dbReference>
<keyword evidence="11" id="KW-0067">ATP-binding</keyword>
<comment type="similarity">
    <text evidence="4">Belongs to the ATP-dependent AMP-binding enzyme family.</text>
</comment>
<keyword evidence="15" id="KW-0576">Peroxisome</keyword>
<dbReference type="EMBL" id="MU251454">
    <property type="protein sequence ID" value="KAG9234700.1"/>
    <property type="molecule type" value="Genomic_DNA"/>
</dbReference>
<evidence type="ECO:0000256" key="8">
    <source>
        <dbReference type="ARBA" id="ARBA00022677"/>
    </source>
</evidence>
<comment type="subcellular location">
    <subcellularLocation>
        <location evidence="3">Cell membrane</location>
        <topology evidence="3">Multi-pass membrane protein</topology>
    </subcellularLocation>
    <subcellularLocation>
        <location evidence="1">Lipid droplet</location>
    </subcellularLocation>
    <subcellularLocation>
        <location evidence="2">Peroxisome membrane</location>
        <topology evidence="2">Multi-pass membrane protein</topology>
    </subcellularLocation>
</comment>
<dbReference type="PANTHER" id="PTHR43107">
    <property type="entry name" value="LONG-CHAIN FATTY ACID TRANSPORT PROTEIN"/>
    <property type="match status" value="1"/>
</dbReference>
<keyword evidence="6" id="KW-1003">Cell membrane</keyword>
<dbReference type="GO" id="GO:0005811">
    <property type="term" value="C:lipid droplet"/>
    <property type="evidence" value="ECO:0007669"/>
    <property type="project" value="UniProtKB-SubCell"/>
</dbReference>
<accession>A0A9P7YJG9</accession>
<evidence type="ECO:0000256" key="3">
    <source>
        <dbReference type="ARBA" id="ARBA00004651"/>
    </source>
</evidence>
<evidence type="ECO:0000256" key="15">
    <source>
        <dbReference type="ARBA" id="ARBA00023140"/>
    </source>
</evidence>
<evidence type="ECO:0000256" key="6">
    <source>
        <dbReference type="ARBA" id="ARBA00022475"/>
    </source>
</evidence>